<evidence type="ECO:0000256" key="3">
    <source>
        <dbReference type="ARBA" id="ARBA00022605"/>
    </source>
</evidence>
<evidence type="ECO:0000256" key="1">
    <source>
        <dbReference type="ARBA" id="ARBA00001933"/>
    </source>
</evidence>
<evidence type="ECO:0000256" key="6">
    <source>
        <dbReference type="ARBA" id="ARBA00029440"/>
    </source>
</evidence>
<dbReference type="GO" id="GO:0008483">
    <property type="term" value="F:transaminase activity"/>
    <property type="evidence" value="ECO:0007669"/>
    <property type="project" value="UniProtKB-KW"/>
</dbReference>
<dbReference type="FunFam" id="3.40.640.10:FF:000004">
    <property type="entry name" value="Acetylornithine aminotransferase"/>
    <property type="match status" value="1"/>
</dbReference>
<dbReference type="Pfam" id="PF00202">
    <property type="entry name" value="Aminotran_3"/>
    <property type="match status" value="1"/>
</dbReference>
<evidence type="ECO:0000313" key="8">
    <source>
        <dbReference type="EMBL" id="TDF95741.1"/>
    </source>
</evidence>
<evidence type="ECO:0000256" key="2">
    <source>
        <dbReference type="ARBA" id="ARBA00022576"/>
    </source>
</evidence>
<evidence type="ECO:0000256" key="5">
    <source>
        <dbReference type="ARBA" id="ARBA00022898"/>
    </source>
</evidence>
<accession>A0A4R5KJP8</accession>
<comment type="pathway">
    <text evidence="6">Amino-acid biosynthesis.</text>
</comment>
<evidence type="ECO:0000256" key="4">
    <source>
        <dbReference type="ARBA" id="ARBA00022679"/>
    </source>
</evidence>
<dbReference type="GO" id="GO:0006526">
    <property type="term" value="P:L-arginine biosynthetic process"/>
    <property type="evidence" value="ECO:0007669"/>
    <property type="project" value="UniProtKB-ARBA"/>
</dbReference>
<dbReference type="OrthoDB" id="9807885at2"/>
<keyword evidence="4" id="KW-0808">Transferase</keyword>
<evidence type="ECO:0000256" key="7">
    <source>
        <dbReference type="RuleBase" id="RU003560"/>
    </source>
</evidence>
<dbReference type="InterPro" id="IPR049704">
    <property type="entry name" value="Aminotrans_3_PPA_site"/>
</dbReference>
<organism evidence="8 9">
    <name type="scientific">Paenibacillus piri</name>
    <dbReference type="NCBI Taxonomy" id="2547395"/>
    <lineage>
        <taxon>Bacteria</taxon>
        <taxon>Bacillati</taxon>
        <taxon>Bacillota</taxon>
        <taxon>Bacilli</taxon>
        <taxon>Bacillales</taxon>
        <taxon>Paenibacillaceae</taxon>
        <taxon>Paenibacillus</taxon>
    </lineage>
</organism>
<dbReference type="InterPro" id="IPR005814">
    <property type="entry name" value="Aminotrans_3"/>
</dbReference>
<dbReference type="InterPro" id="IPR004636">
    <property type="entry name" value="AcOrn/SuccOrn_fam"/>
</dbReference>
<dbReference type="InterPro" id="IPR015421">
    <property type="entry name" value="PyrdxlP-dep_Trfase_major"/>
</dbReference>
<dbReference type="AlphaFoldDB" id="A0A4R5KJP8"/>
<keyword evidence="2" id="KW-0032">Aminotransferase</keyword>
<protein>
    <submittedName>
        <fullName evidence="8">Acetylornithine/succinylornithine family transaminase</fullName>
    </submittedName>
</protein>
<dbReference type="CDD" id="cd00610">
    <property type="entry name" value="OAT_like"/>
    <property type="match status" value="1"/>
</dbReference>
<dbReference type="EMBL" id="SMRT01000009">
    <property type="protein sequence ID" value="TDF95741.1"/>
    <property type="molecule type" value="Genomic_DNA"/>
</dbReference>
<dbReference type="NCBIfam" id="TIGR00707">
    <property type="entry name" value="argD"/>
    <property type="match status" value="1"/>
</dbReference>
<dbReference type="PROSITE" id="PS00600">
    <property type="entry name" value="AA_TRANSFER_CLASS_3"/>
    <property type="match status" value="1"/>
</dbReference>
<keyword evidence="9" id="KW-1185">Reference proteome</keyword>
<dbReference type="SUPFAM" id="SSF53383">
    <property type="entry name" value="PLP-dependent transferases"/>
    <property type="match status" value="1"/>
</dbReference>
<gene>
    <name evidence="8" type="ORF">E1757_18530</name>
</gene>
<reference evidence="8 9" key="1">
    <citation type="submission" date="2019-03" db="EMBL/GenBank/DDBJ databases">
        <title>This is whole genome sequence of Paenibacillus sp MS74 strain.</title>
        <authorList>
            <person name="Trinh H.N."/>
        </authorList>
    </citation>
    <scope>NUCLEOTIDE SEQUENCE [LARGE SCALE GENOMIC DNA]</scope>
    <source>
        <strain evidence="8 9">MS74</strain>
    </source>
</reference>
<dbReference type="InterPro" id="IPR050103">
    <property type="entry name" value="Class-III_PLP-dep_AT"/>
</dbReference>
<dbReference type="NCBIfam" id="NF002325">
    <property type="entry name" value="PRK01278.1"/>
    <property type="match status" value="1"/>
</dbReference>
<proteinExistence type="inferred from homology"/>
<comment type="similarity">
    <text evidence="7">Belongs to the class-III pyridoxal-phosphate-dependent aminotransferase family.</text>
</comment>
<comment type="cofactor">
    <cofactor evidence="1">
        <name>pyridoxal 5'-phosphate</name>
        <dbReference type="ChEBI" id="CHEBI:597326"/>
    </cofactor>
</comment>
<dbReference type="InterPro" id="IPR015424">
    <property type="entry name" value="PyrdxlP-dep_Trfase"/>
</dbReference>
<name>A0A4R5KJP8_9BACL</name>
<dbReference type="GO" id="GO:0030170">
    <property type="term" value="F:pyridoxal phosphate binding"/>
    <property type="evidence" value="ECO:0007669"/>
    <property type="project" value="InterPro"/>
</dbReference>
<dbReference type="GO" id="GO:0042802">
    <property type="term" value="F:identical protein binding"/>
    <property type="evidence" value="ECO:0007669"/>
    <property type="project" value="TreeGrafter"/>
</dbReference>
<dbReference type="PANTHER" id="PTHR11986">
    <property type="entry name" value="AMINOTRANSFERASE CLASS III"/>
    <property type="match status" value="1"/>
</dbReference>
<dbReference type="PANTHER" id="PTHR11986:SF79">
    <property type="entry name" value="ACETYLORNITHINE AMINOTRANSFERASE, MITOCHONDRIAL"/>
    <property type="match status" value="1"/>
</dbReference>
<dbReference type="RefSeq" id="WP_133230792.1">
    <property type="nucleotide sequence ID" value="NZ_SMRT01000009.1"/>
</dbReference>
<dbReference type="Gene3D" id="3.90.1150.10">
    <property type="entry name" value="Aspartate Aminotransferase, domain 1"/>
    <property type="match status" value="1"/>
</dbReference>
<keyword evidence="5 7" id="KW-0663">Pyridoxal phosphate</keyword>
<evidence type="ECO:0000313" key="9">
    <source>
        <dbReference type="Proteomes" id="UP000295636"/>
    </source>
</evidence>
<comment type="caution">
    <text evidence="8">The sequence shown here is derived from an EMBL/GenBank/DDBJ whole genome shotgun (WGS) entry which is preliminary data.</text>
</comment>
<dbReference type="InterPro" id="IPR015422">
    <property type="entry name" value="PyrdxlP-dep_Trfase_small"/>
</dbReference>
<dbReference type="Proteomes" id="UP000295636">
    <property type="component" value="Unassembled WGS sequence"/>
</dbReference>
<dbReference type="Gene3D" id="3.40.640.10">
    <property type="entry name" value="Type I PLP-dependent aspartate aminotransferase-like (Major domain)"/>
    <property type="match status" value="1"/>
</dbReference>
<sequence>MHVQGSAETAQLLQDADRSILFTAARPELVMERGEGMYLWDTEGHSYLDFTGGWAVTCLGHSPAVIRDALSRQSATLVNASPSFYNKPMIEFARLLTGLSVFDKVFFASSGAEANEGAVKLARKYGRLHLGGAYDVITTANGFHGRTLAMMSATGKRQWEQLFLPKVPGFRHVPFNDIDAAVAAMNPNTCAFMLELVQGEGGVHAADPEYVRRLRHVCDDSGIMLIIDEIQTGLGRTGKLFAYEHYGIEPDVMTLGKGIGGGFPLSAMLVKERFNLFEPGDQGGTYSGQPLAMAVGTAVVREIVGKNLAAHAAKQGAYICAGLRELSSKHGLEHIRGMGLLLAFELPEARSGELVNECRKLGLLINAPNPQMIRLMPPLIVTKQEIDAMLEKLAAALGRLFVQPR</sequence>
<dbReference type="PIRSF" id="PIRSF000521">
    <property type="entry name" value="Transaminase_4ab_Lys_Orn"/>
    <property type="match status" value="1"/>
</dbReference>
<keyword evidence="3" id="KW-0028">Amino-acid biosynthesis</keyword>